<accession>A0A9K3KV69</accession>
<feature type="chain" id="PRO_5039936628" description="Secreted protein" evidence="1">
    <location>
        <begin position="24"/>
        <end position="127"/>
    </location>
</feature>
<name>A0A9K3KV69_9STRA</name>
<reference evidence="2" key="2">
    <citation type="submission" date="2021-04" db="EMBL/GenBank/DDBJ databases">
        <authorList>
            <person name="Podell S."/>
        </authorList>
    </citation>
    <scope>NUCLEOTIDE SEQUENCE</scope>
    <source>
        <strain evidence="2">Hildebrandi</strain>
    </source>
</reference>
<comment type="caution">
    <text evidence="2">The sequence shown here is derived from an EMBL/GenBank/DDBJ whole genome shotgun (WGS) entry which is preliminary data.</text>
</comment>
<reference evidence="2" key="1">
    <citation type="journal article" date="2021" name="Sci. Rep.">
        <title>Diploid genomic architecture of Nitzschia inconspicua, an elite biomass production diatom.</title>
        <authorList>
            <person name="Oliver A."/>
            <person name="Podell S."/>
            <person name="Pinowska A."/>
            <person name="Traller J.C."/>
            <person name="Smith S.R."/>
            <person name="McClure R."/>
            <person name="Beliaev A."/>
            <person name="Bohutskyi P."/>
            <person name="Hill E.A."/>
            <person name="Rabines A."/>
            <person name="Zheng H."/>
            <person name="Allen L.Z."/>
            <person name="Kuo A."/>
            <person name="Grigoriev I.V."/>
            <person name="Allen A.E."/>
            <person name="Hazlebeck D."/>
            <person name="Allen E.E."/>
        </authorList>
    </citation>
    <scope>NUCLEOTIDE SEQUENCE</scope>
    <source>
        <strain evidence="2">Hildebrandi</strain>
    </source>
</reference>
<sequence length="127" mass="14879">MLSFLFLVLFMTALVVQEAAVFAFRPAVERRFKTTTTAMAWSLQTPEVPFPKSTWYDDVGNPIFRRRVYDEYDYAEFRFTTVGSNWPDYDAIQKEASAAADAKVQRWKAPRIRPLQRVRNLIKSHRP</sequence>
<keyword evidence="3" id="KW-1185">Reference proteome</keyword>
<proteinExistence type="predicted"/>
<evidence type="ECO:0000313" key="2">
    <source>
        <dbReference type="EMBL" id="KAG7350600.1"/>
    </source>
</evidence>
<dbReference type="EMBL" id="JAGRRH010000018">
    <property type="protein sequence ID" value="KAG7350600.1"/>
    <property type="molecule type" value="Genomic_DNA"/>
</dbReference>
<dbReference type="AlphaFoldDB" id="A0A9K3KV69"/>
<organism evidence="2 3">
    <name type="scientific">Nitzschia inconspicua</name>
    <dbReference type="NCBI Taxonomy" id="303405"/>
    <lineage>
        <taxon>Eukaryota</taxon>
        <taxon>Sar</taxon>
        <taxon>Stramenopiles</taxon>
        <taxon>Ochrophyta</taxon>
        <taxon>Bacillariophyta</taxon>
        <taxon>Bacillariophyceae</taxon>
        <taxon>Bacillariophycidae</taxon>
        <taxon>Bacillariales</taxon>
        <taxon>Bacillariaceae</taxon>
        <taxon>Nitzschia</taxon>
    </lineage>
</organism>
<evidence type="ECO:0000256" key="1">
    <source>
        <dbReference type="SAM" id="SignalP"/>
    </source>
</evidence>
<keyword evidence="1" id="KW-0732">Signal</keyword>
<dbReference type="Proteomes" id="UP000693970">
    <property type="component" value="Unassembled WGS sequence"/>
</dbReference>
<protein>
    <recommendedName>
        <fullName evidence="4">Secreted protein</fullName>
    </recommendedName>
</protein>
<gene>
    <name evidence="2" type="ORF">IV203_009960</name>
</gene>
<evidence type="ECO:0000313" key="3">
    <source>
        <dbReference type="Proteomes" id="UP000693970"/>
    </source>
</evidence>
<feature type="signal peptide" evidence="1">
    <location>
        <begin position="1"/>
        <end position="23"/>
    </location>
</feature>
<evidence type="ECO:0008006" key="4">
    <source>
        <dbReference type="Google" id="ProtNLM"/>
    </source>
</evidence>